<organism evidence="10 11">
    <name type="scientific">Membranihabitans marinus</name>
    <dbReference type="NCBI Taxonomy" id="1227546"/>
    <lineage>
        <taxon>Bacteria</taxon>
        <taxon>Pseudomonadati</taxon>
        <taxon>Bacteroidota</taxon>
        <taxon>Saprospiria</taxon>
        <taxon>Saprospirales</taxon>
        <taxon>Saprospiraceae</taxon>
        <taxon>Membranihabitans</taxon>
    </lineage>
</organism>
<feature type="transmembrane region" description="Helical" evidence="8">
    <location>
        <begin position="168"/>
        <end position="188"/>
    </location>
</feature>
<comment type="caution">
    <text evidence="10">The sequence shown here is derived from an EMBL/GenBank/DDBJ whole genome shotgun (WGS) entry which is preliminary data.</text>
</comment>
<keyword evidence="11" id="KW-1185">Reference proteome</keyword>
<evidence type="ECO:0000256" key="3">
    <source>
        <dbReference type="ARBA" id="ARBA00022448"/>
    </source>
</evidence>
<feature type="domain" description="Major facilitator superfamily (MFS) profile" evidence="9">
    <location>
        <begin position="14"/>
        <end position="399"/>
    </location>
</feature>
<evidence type="ECO:0000259" key="9">
    <source>
        <dbReference type="PROSITE" id="PS50850"/>
    </source>
</evidence>
<dbReference type="GO" id="GO:1990961">
    <property type="term" value="P:xenobiotic detoxification by transmembrane export across the plasma membrane"/>
    <property type="evidence" value="ECO:0007669"/>
    <property type="project" value="InterPro"/>
</dbReference>
<dbReference type="Pfam" id="PF07690">
    <property type="entry name" value="MFS_1"/>
    <property type="match status" value="1"/>
</dbReference>
<feature type="transmembrane region" description="Helical" evidence="8">
    <location>
        <begin position="79"/>
        <end position="97"/>
    </location>
</feature>
<sequence>MRKKGKRENSRLGLILILGSMAAIGPLSIDMYLPAFNDIAASLNTDKNQVGYTLTSYFIGIGVGQLMFGPLSDRYGRKWPTVIGVSVFALTALAIYFTPSIEFFIGIRVLMALGGCIGMITSKAIVRDLFPPEEIAGIFSTLMLIMGIAPIVGPTLGGYLVAHFSWRAIFLFLTCYAFLIVLSVTFFLKESKTPDRMISLKPRAVVQDYIKIFRNPWFLKYSLAGSLAYAGLFAYISGASFLYMDRLGFSQEAFGWTFGLNAGGYILGAQINRLVLKRWTSAIVSRRTMLFQTIVAAGVIVGYFIPALFNTVTMGGIWLFLFCLGFITPNTTAQALAPFERLAGSASALIGGMQMLTGAVISAIVSVVMGASSLPLFVVMFICSLSGTVLLRMNVARSREVAPAKI</sequence>
<feature type="transmembrane region" description="Helical" evidence="8">
    <location>
        <begin position="288"/>
        <end position="309"/>
    </location>
</feature>
<feature type="transmembrane region" description="Helical" evidence="8">
    <location>
        <begin position="103"/>
        <end position="126"/>
    </location>
</feature>
<dbReference type="FunFam" id="1.20.1720.10:FF:000005">
    <property type="entry name" value="Bcr/CflA family efflux transporter"/>
    <property type="match status" value="1"/>
</dbReference>
<dbReference type="SUPFAM" id="SSF103473">
    <property type="entry name" value="MFS general substrate transporter"/>
    <property type="match status" value="1"/>
</dbReference>
<dbReference type="CDD" id="cd17320">
    <property type="entry name" value="MFS_MdfA_MDR_like"/>
    <property type="match status" value="1"/>
</dbReference>
<feature type="transmembrane region" description="Helical" evidence="8">
    <location>
        <begin position="348"/>
        <end position="368"/>
    </location>
</feature>
<dbReference type="Gene3D" id="1.20.1720.10">
    <property type="entry name" value="Multidrug resistance protein D"/>
    <property type="match status" value="1"/>
</dbReference>
<evidence type="ECO:0000256" key="8">
    <source>
        <dbReference type="SAM" id="Phobius"/>
    </source>
</evidence>
<dbReference type="AlphaFoldDB" id="A0A953LAT5"/>
<evidence type="ECO:0000313" key="10">
    <source>
        <dbReference type="EMBL" id="MBY5957911.1"/>
    </source>
</evidence>
<feature type="transmembrane region" description="Helical" evidence="8">
    <location>
        <begin position="138"/>
        <end position="162"/>
    </location>
</feature>
<name>A0A953LAT5_9BACT</name>
<dbReference type="InterPro" id="IPR004812">
    <property type="entry name" value="Efflux_drug-R_Bcr/CmlA"/>
</dbReference>
<evidence type="ECO:0000256" key="4">
    <source>
        <dbReference type="ARBA" id="ARBA00022475"/>
    </source>
</evidence>
<keyword evidence="3" id="KW-0813">Transport</keyword>
<proteinExistence type="inferred from homology"/>
<keyword evidence="6 8" id="KW-1133">Transmembrane helix</keyword>
<protein>
    <submittedName>
        <fullName evidence="10">Multidrug effflux MFS transporter</fullName>
    </submittedName>
</protein>
<evidence type="ECO:0000256" key="1">
    <source>
        <dbReference type="ARBA" id="ARBA00004651"/>
    </source>
</evidence>
<dbReference type="InterPro" id="IPR020846">
    <property type="entry name" value="MFS_dom"/>
</dbReference>
<dbReference type="PANTHER" id="PTHR23502">
    <property type="entry name" value="MAJOR FACILITATOR SUPERFAMILY"/>
    <property type="match status" value="1"/>
</dbReference>
<feature type="transmembrane region" description="Helical" evidence="8">
    <location>
        <begin position="256"/>
        <end position="276"/>
    </location>
</feature>
<dbReference type="InterPro" id="IPR036259">
    <property type="entry name" value="MFS_trans_sf"/>
</dbReference>
<comment type="subcellular location">
    <subcellularLocation>
        <location evidence="1">Cell membrane</location>
        <topology evidence="1">Multi-pass membrane protein</topology>
    </subcellularLocation>
</comment>
<gene>
    <name evidence="10" type="ORF">KUV50_07210</name>
</gene>
<dbReference type="NCBIfam" id="TIGR00710">
    <property type="entry name" value="efflux_Bcr_CflA"/>
    <property type="match status" value="1"/>
</dbReference>
<feature type="transmembrane region" description="Helical" evidence="8">
    <location>
        <begin position="315"/>
        <end position="336"/>
    </location>
</feature>
<feature type="transmembrane region" description="Helical" evidence="8">
    <location>
        <begin position="49"/>
        <end position="67"/>
    </location>
</feature>
<dbReference type="GO" id="GO:0005886">
    <property type="term" value="C:plasma membrane"/>
    <property type="evidence" value="ECO:0007669"/>
    <property type="project" value="UniProtKB-SubCell"/>
</dbReference>
<keyword evidence="7 8" id="KW-0472">Membrane</keyword>
<dbReference type="PANTHER" id="PTHR23502:SF132">
    <property type="entry name" value="POLYAMINE TRANSPORTER 2-RELATED"/>
    <property type="match status" value="1"/>
</dbReference>
<evidence type="ECO:0000256" key="7">
    <source>
        <dbReference type="ARBA" id="ARBA00023136"/>
    </source>
</evidence>
<accession>A0A953LAT5</accession>
<comment type="similarity">
    <text evidence="2">Belongs to the major facilitator superfamily. Bcr/CmlA family.</text>
</comment>
<evidence type="ECO:0000256" key="5">
    <source>
        <dbReference type="ARBA" id="ARBA00022692"/>
    </source>
</evidence>
<dbReference type="RefSeq" id="WP_222579431.1">
    <property type="nucleotide sequence ID" value="NZ_JAHVHU010000006.1"/>
</dbReference>
<evidence type="ECO:0000313" key="11">
    <source>
        <dbReference type="Proteomes" id="UP000753961"/>
    </source>
</evidence>
<evidence type="ECO:0000256" key="6">
    <source>
        <dbReference type="ARBA" id="ARBA00022989"/>
    </source>
</evidence>
<feature type="transmembrane region" description="Helical" evidence="8">
    <location>
        <begin position="221"/>
        <end position="244"/>
    </location>
</feature>
<keyword evidence="4" id="KW-1003">Cell membrane</keyword>
<keyword evidence="5 8" id="KW-0812">Transmembrane</keyword>
<dbReference type="Proteomes" id="UP000753961">
    <property type="component" value="Unassembled WGS sequence"/>
</dbReference>
<dbReference type="PROSITE" id="PS50850">
    <property type="entry name" value="MFS"/>
    <property type="match status" value="1"/>
</dbReference>
<reference evidence="10" key="1">
    <citation type="submission" date="2021-06" db="EMBL/GenBank/DDBJ databases">
        <title>44 bacteria genomes isolated from Dapeng, Shenzhen.</title>
        <authorList>
            <person name="Zheng W."/>
            <person name="Yu S."/>
            <person name="Huang Y."/>
        </authorList>
    </citation>
    <scope>NUCLEOTIDE SEQUENCE</scope>
    <source>
        <strain evidence="10">DP5N28-2</strain>
    </source>
</reference>
<feature type="transmembrane region" description="Helical" evidence="8">
    <location>
        <begin position="374"/>
        <end position="391"/>
    </location>
</feature>
<feature type="transmembrane region" description="Helical" evidence="8">
    <location>
        <begin position="12"/>
        <end position="29"/>
    </location>
</feature>
<dbReference type="GO" id="GO:0042910">
    <property type="term" value="F:xenobiotic transmembrane transporter activity"/>
    <property type="evidence" value="ECO:0007669"/>
    <property type="project" value="InterPro"/>
</dbReference>
<dbReference type="EMBL" id="JAHVHU010000006">
    <property type="protein sequence ID" value="MBY5957911.1"/>
    <property type="molecule type" value="Genomic_DNA"/>
</dbReference>
<evidence type="ECO:0000256" key="2">
    <source>
        <dbReference type="ARBA" id="ARBA00006236"/>
    </source>
</evidence>
<dbReference type="InterPro" id="IPR011701">
    <property type="entry name" value="MFS"/>
</dbReference>